<evidence type="ECO:0008006" key="12">
    <source>
        <dbReference type="Google" id="ProtNLM"/>
    </source>
</evidence>
<dbReference type="InterPro" id="IPR017972">
    <property type="entry name" value="Cyt_P450_CS"/>
</dbReference>
<proteinExistence type="inferred from homology"/>
<feature type="chain" id="PRO_5043553172" description="Cytochrome P450" evidence="9">
    <location>
        <begin position="28"/>
        <end position="533"/>
    </location>
</feature>
<comment type="similarity">
    <text evidence="2 8">Belongs to the cytochrome P450 family.</text>
</comment>
<evidence type="ECO:0000256" key="6">
    <source>
        <dbReference type="ARBA" id="ARBA00023004"/>
    </source>
</evidence>
<dbReference type="Proteomes" id="UP001392437">
    <property type="component" value="Unassembled WGS sequence"/>
</dbReference>
<dbReference type="GO" id="GO:0004497">
    <property type="term" value="F:monooxygenase activity"/>
    <property type="evidence" value="ECO:0007669"/>
    <property type="project" value="UniProtKB-KW"/>
</dbReference>
<evidence type="ECO:0000256" key="5">
    <source>
        <dbReference type="ARBA" id="ARBA00023002"/>
    </source>
</evidence>
<dbReference type="PANTHER" id="PTHR24305">
    <property type="entry name" value="CYTOCHROME P450"/>
    <property type="match status" value="1"/>
</dbReference>
<evidence type="ECO:0000256" key="4">
    <source>
        <dbReference type="ARBA" id="ARBA00022723"/>
    </source>
</evidence>
<sequence>MTYNYVMLATALLAGYLLWSLLQVSVHDPFIETQIATATDRTHIHQALRNPLNALPGPWHAKFTTLPGVLATLSKQQAQHYHALHARFGPLVRTGPRQVFAADLDAFRAIHRVGGRFRKADYYHYFGTTEAGRPPYGLFQMTDPADHARRRKLLGAGFTATALRGEWEDMVVGKVEAAVEGMRREAMLDDEGEVDVRKWWNLMACDVISTIMFGKSFDALKAGRKDPWFDAVMVANQAAFAALSFPWLYEVIKRLPVIGNAPFFHAHKALMGKGKAAVKNSRQKWDSNDGSSSSSGANLFAKVLREADPEEGGRLTDADIAVEAGSFMIAGTDTTSNTLTYLVWAVLSHPDLQAALETEVWETFQDPSLISDAALEKLPILHAVIEETLRLHGAAPMPLPRIVPPGGVELGGYHIPGGTEVATQAWTMHRDPRFYTDPERFDHTRWLPGGECTTSEAARAAFAPFGAGSRGCIGKQLAYMELRYGAAVFFRAFRGCRLAPSATPESMLMDNIVLIEPRGKVLKVVLPRAAGDA</sequence>
<dbReference type="PANTHER" id="PTHR24305:SF96">
    <property type="entry name" value="CYTOCHROME P450 MONOOXYGENASE STCB-RELATED"/>
    <property type="match status" value="1"/>
</dbReference>
<dbReference type="PRINTS" id="PR00385">
    <property type="entry name" value="P450"/>
</dbReference>
<dbReference type="AlphaFoldDB" id="A0AAW0RAW9"/>
<dbReference type="GO" id="GO:0005506">
    <property type="term" value="F:iron ion binding"/>
    <property type="evidence" value="ECO:0007669"/>
    <property type="project" value="InterPro"/>
</dbReference>
<dbReference type="GO" id="GO:0016705">
    <property type="term" value="F:oxidoreductase activity, acting on paired donors, with incorporation or reduction of molecular oxygen"/>
    <property type="evidence" value="ECO:0007669"/>
    <property type="project" value="InterPro"/>
</dbReference>
<feature type="signal peptide" evidence="9">
    <location>
        <begin position="1"/>
        <end position="27"/>
    </location>
</feature>
<keyword evidence="8" id="KW-0503">Monooxygenase</keyword>
<protein>
    <recommendedName>
        <fullName evidence="12">Cytochrome P450</fullName>
    </recommendedName>
</protein>
<dbReference type="EMBL" id="JAQQWP010000001">
    <property type="protein sequence ID" value="KAK8131973.1"/>
    <property type="molecule type" value="Genomic_DNA"/>
</dbReference>
<evidence type="ECO:0000256" key="7">
    <source>
        <dbReference type="PIRSR" id="PIRSR602401-1"/>
    </source>
</evidence>
<comment type="caution">
    <text evidence="10">The sequence shown here is derived from an EMBL/GenBank/DDBJ whole genome shotgun (WGS) entry which is preliminary data.</text>
</comment>
<dbReference type="InterPro" id="IPR036396">
    <property type="entry name" value="Cyt_P450_sf"/>
</dbReference>
<dbReference type="SUPFAM" id="SSF48264">
    <property type="entry name" value="Cytochrome P450"/>
    <property type="match status" value="1"/>
</dbReference>
<dbReference type="Pfam" id="PF00067">
    <property type="entry name" value="p450"/>
    <property type="match status" value="1"/>
</dbReference>
<dbReference type="CDD" id="cd11059">
    <property type="entry name" value="CYP_fungal"/>
    <property type="match status" value="1"/>
</dbReference>
<dbReference type="GO" id="GO:0020037">
    <property type="term" value="F:heme binding"/>
    <property type="evidence" value="ECO:0007669"/>
    <property type="project" value="InterPro"/>
</dbReference>
<evidence type="ECO:0000256" key="3">
    <source>
        <dbReference type="ARBA" id="ARBA00022617"/>
    </source>
</evidence>
<keyword evidence="5 8" id="KW-0560">Oxidoreductase</keyword>
<keyword evidence="11" id="KW-1185">Reference proteome</keyword>
<evidence type="ECO:0000256" key="8">
    <source>
        <dbReference type="RuleBase" id="RU000461"/>
    </source>
</evidence>
<accession>A0AAW0RAW9</accession>
<name>A0AAW0RAW9_9PEZI</name>
<keyword evidence="6 7" id="KW-0408">Iron</keyword>
<evidence type="ECO:0000313" key="10">
    <source>
        <dbReference type="EMBL" id="KAK8131973.1"/>
    </source>
</evidence>
<organism evidence="10 11">
    <name type="scientific">Apiospora kogelbergensis</name>
    <dbReference type="NCBI Taxonomy" id="1337665"/>
    <lineage>
        <taxon>Eukaryota</taxon>
        <taxon>Fungi</taxon>
        <taxon>Dikarya</taxon>
        <taxon>Ascomycota</taxon>
        <taxon>Pezizomycotina</taxon>
        <taxon>Sordariomycetes</taxon>
        <taxon>Xylariomycetidae</taxon>
        <taxon>Amphisphaeriales</taxon>
        <taxon>Apiosporaceae</taxon>
        <taxon>Apiospora</taxon>
    </lineage>
</organism>
<dbReference type="PROSITE" id="PS00086">
    <property type="entry name" value="CYTOCHROME_P450"/>
    <property type="match status" value="1"/>
</dbReference>
<gene>
    <name evidence="10" type="ORF">PG999_000146</name>
</gene>
<keyword evidence="3 7" id="KW-0349">Heme</keyword>
<dbReference type="PRINTS" id="PR00463">
    <property type="entry name" value="EP450I"/>
</dbReference>
<evidence type="ECO:0000256" key="2">
    <source>
        <dbReference type="ARBA" id="ARBA00010617"/>
    </source>
</evidence>
<evidence type="ECO:0000313" key="11">
    <source>
        <dbReference type="Proteomes" id="UP001392437"/>
    </source>
</evidence>
<feature type="binding site" description="axial binding residue" evidence="7">
    <location>
        <position position="472"/>
    </location>
    <ligand>
        <name>heme</name>
        <dbReference type="ChEBI" id="CHEBI:30413"/>
    </ligand>
    <ligandPart>
        <name>Fe</name>
        <dbReference type="ChEBI" id="CHEBI:18248"/>
    </ligandPart>
</feature>
<dbReference type="Gene3D" id="1.10.630.10">
    <property type="entry name" value="Cytochrome P450"/>
    <property type="match status" value="1"/>
</dbReference>
<evidence type="ECO:0000256" key="1">
    <source>
        <dbReference type="ARBA" id="ARBA00001971"/>
    </source>
</evidence>
<comment type="cofactor">
    <cofactor evidence="1 7">
        <name>heme</name>
        <dbReference type="ChEBI" id="CHEBI:30413"/>
    </cofactor>
</comment>
<dbReference type="InterPro" id="IPR001128">
    <property type="entry name" value="Cyt_P450"/>
</dbReference>
<keyword evidence="4 7" id="KW-0479">Metal-binding</keyword>
<dbReference type="InterPro" id="IPR050121">
    <property type="entry name" value="Cytochrome_P450_monoxygenase"/>
</dbReference>
<dbReference type="InterPro" id="IPR002401">
    <property type="entry name" value="Cyt_P450_E_grp-I"/>
</dbReference>
<keyword evidence="9" id="KW-0732">Signal</keyword>
<reference evidence="10 11" key="1">
    <citation type="submission" date="2023-01" db="EMBL/GenBank/DDBJ databases">
        <title>Analysis of 21 Apiospora genomes using comparative genomics revels a genus with tremendous synthesis potential of carbohydrate active enzymes and secondary metabolites.</title>
        <authorList>
            <person name="Sorensen T."/>
        </authorList>
    </citation>
    <scope>NUCLEOTIDE SEQUENCE [LARGE SCALE GENOMIC DNA]</scope>
    <source>
        <strain evidence="10 11">CBS 117206</strain>
    </source>
</reference>
<evidence type="ECO:0000256" key="9">
    <source>
        <dbReference type="SAM" id="SignalP"/>
    </source>
</evidence>